<dbReference type="AlphaFoldDB" id="A0A6J4JNH0"/>
<name>A0A6J4JNH0_9CHLR</name>
<reference evidence="2" key="1">
    <citation type="submission" date="2020-02" db="EMBL/GenBank/DDBJ databases">
        <authorList>
            <person name="Meier V. D."/>
        </authorList>
    </citation>
    <scope>NUCLEOTIDE SEQUENCE</scope>
    <source>
        <strain evidence="2">AVDCRST_MAG77</strain>
    </source>
</reference>
<protein>
    <submittedName>
        <fullName evidence="2">Uncharacterized protein</fullName>
    </submittedName>
</protein>
<feature type="non-terminal residue" evidence="2">
    <location>
        <position position="1"/>
    </location>
</feature>
<gene>
    <name evidence="2" type="ORF">AVDCRST_MAG77-3990</name>
</gene>
<evidence type="ECO:0000313" key="2">
    <source>
        <dbReference type="EMBL" id="CAA9283307.1"/>
    </source>
</evidence>
<accession>A0A6J4JNH0</accession>
<feature type="non-terminal residue" evidence="2">
    <location>
        <position position="43"/>
    </location>
</feature>
<dbReference type="EMBL" id="CADCTC010000213">
    <property type="protein sequence ID" value="CAA9283307.1"/>
    <property type="molecule type" value="Genomic_DNA"/>
</dbReference>
<sequence length="43" mass="4964">ALRRAHAPGALRRGQRQPNRQRRSLSRQPGAQQEPRRGERPPL</sequence>
<feature type="compositionally biased region" description="Basic residues" evidence="1">
    <location>
        <begin position="13"/>
        <end position="25"/>
    </location>
</feature>
<proteinExistence type="predicted"/>
<organism evidence="2">
    <name type="scientific">uncultured Chloroflexota bacterium</name>
    <dbReference type="NCBI Taxonomy" id="166587"/>
    <lineage>
        <taxon>Bacteria</taxon>
        <taxon>Bacillati</taxon>
        <taxon>Chloroflexota</taxon>
        <taxon>environmental samples</taxon>
    </lineage>
</organism>
<feature type="region of interest" description="Disordered" evidence="1">
    <location>
        <begin position="1"/>
        <end position="43"/>
    </location>
</feature>
<feature type="compositionally biased region" description="Basic and acidic residues" evidence="1">
    <location>
        <begin position="34"/>
        <end position="43"/>
    </location>
</feature>
<evidence type="ECO:0000256" key="1">
    <source>
        <dbReference type="SAM" id="MobiDB-lite"/>
    </source>
</evidence>